<dbReference type="SUPFAM" id="SSF56529">
    <property type="entry name" value="FAH"/>
    <property type="match status" value="1"/>
</dbReference>
<dbReference type="GO" id="GO:0018773">
    <property type="term" value="F:acetylpyruvate hydrolase activity"/>
    <property type="evidence" value="ECO:0007669"/>
    <property type="project" value="TreeGrafter"/>
</dbReference>
<dbReference type="AlphaFoldDB" id="A0A2P7SIQ1"/>
<evidence type="ECO:0000313" key="3">
    <source>
        <dbReference type="EMBL" id="PSJ62368.1"/>
    </source>
</evidence>
<dbReference type="OrthoDB" id="5197601at2"/>
<dbReference type="Pfam" id="PF01557">
    <property type="entry name" value="FAA_hydrolase"/>
    <property type="match status" value="1"/>
</dbReference>
<organism evidence="3 4">
    <name type="scientific">Pseudaminobacter soli</name>
    <name type="common">ex Li et al. 2025</name>
    <dbReference type="NCBI Taxonomy" id="1295366"/>
    <lineage>
        <taxon>Bacteria</taxon>
        <taxon>Pseudomonadati</taxon>
        <taxon>Pseudomonadota</taxon>
        <taxon>Alphaproteobacteria</taxon>
        <taxon>Hyphomicrobiales</taxon>
        <taxon>Phyllobacteriaceae</taxon>
        <taxon>Pseudaminobacter</taxon>
    </lineage>
</organism>
<evidence type="ECO:0000259" key="2">
    <source>
        <dbReference type="Pfam" id="PF01557"/>
    </source>
</evidence>
<feature type="domain" description="Fumarylacetoacetase-like C-terminal" evidence="2">
    <location>
        <begin position="84"/>
        <end position="292"/>
    </location>
</feature>
<dbReference type="GO" id="GO:0046872">
    <property type="term" value="F:metal ion binding"/>
    <property type="evidence" value="ECO:0007669"/>
    <property type="project" value="UniProtKB-KW"/>
</dbReference>
<dbReference type="Proteomes" id="UP000240653">
    <property type="component" value="Unassembled WGS sequence"/>
</dbReference>
<dbReference type="InterPro" id="IPR011234">
    <property type="entry name" value="Fumarylacetoacetase-like_C"/>
</dbReference>
<dbReference type="Gene3D" id="3.90.850.10">
    <property type="entry name" value="Fumarylacetoacetase-like, C-terminal domain"/>
    <property type="match status" value="1"/>
</dbReference>
<keyword evidence="1" id="KW-0479">Metal-binding</keyword>
<dbReference type="PANTHER" id="PTHR11820">
    <property type="entry name" value="ACYLPYRUVASE"/>
    <property type="match status" value="1"/>
</dbReference>
<name>A0A2P7SIQ1_9HYPH</name>
<protein>
    <submittedName>
        <fullName evidence="3">Fumarylacetoacetate hydrolase</fullName>
    </submittedName>
</protein>
<evidence type="ECO:0000256" key="1">
    <source>
        <dbReference type="ARBA" id="ARBA00022723"/>
    </source>
</evidence>
<dbReference type="PANTHER" id="PTHR11820:SF90">
    <property type="entry name" value="FLUTATHIONE S-TRANSFERASE"/>
    <property type="match status" value="1"/>
</dbReference>
<comment type="caution">
    <text evidence="3">The sequence shown here is derived from an EMBL/GenBank/DDBJ whole genome shotgun (WGS) entry which is preliminary data.</text>
</comment>
<proteinExistence type="predicted"/>
<keyword evidence="3" id="KW-0378">Hydrolase</keyword>
<keyword evidence="4" id="KW-1185">Reference proteome</keyword>
<sequence>MQSDIFPAVKLFSCGGAPAVACWPSPLSKSPAHGWNCLAKQLKRRQSGEGRILTQEQSVATVFEPAAATFLKTVDGDDFPVRRVFCIGRNYAAHAREMGKDPDREPPFFFTKWAETAVNADPADACRIAYPSETQSYHFEVELVVALGAPAFRVDANEAMKAVWGYGVGLDMTRRDLQSAAKDLGRPWDVAKNVEESAPTGRLVSAAKAAAAGFDPARGRIALSVDGAAKQDGDLSEMIWPVGDVIAHVSRFYRLGAGDLIFTGTPAGVGAVVPGNRLVGEIAGLPPLDVTIGEPA</sequence>
<gene>
    <name evidence="3" type="ORF">C7I85_08755</name>
</gene>
<dbReference type="InterPro" id="IPR036663">
    <property type="entry name" value="Fumarylacetoacetase_C_sf"/>
</dbReference>
<accession>A0A2P7SIQ1</accession>
<evidence type="ECO:0000313" key="4">
    <source>
        <dbReference type="Proteomes" id="UP000240653"/>
    </source>
</evidence>
<dbReference type="EMBL" id="PXYL01000003">
    <property type="protein sequence ID" value="PSJ62368.1"/>
    <property type="molecule type" value="Genomic_DNA"/>
</dbReference>
<reference evidence="3 4" key="1">
    <citation type="submission" date="2018-03" db="EMBL/GenBank/DDBJ databases">
        <title>The draft genome of Mesorhizobium soli JCM 19897.</title>
        <authorList>
            <person name="Li L."/>
            <person name="Liu L."/>
            <person name="Liang L."/>
            <person name="Wang T."/>
            <person name="Zhang X."/>
        </authorList>
    </citation>
    <scope>NUCLEOTIDE SEQUENCE [LARGE SCALE GENOMIC DNA]</scope>
    <source>
        <strain evidence="3 4">JCM 19897</strain>
    </source>
</reference>